<dbReference type="InterPro" id="IPR042026">
    <property type="entry name" value="Peripherin_LEL"/>
</dbReference>
<dbReference type="PANTHER" id="PTHR19282">
    <property type="entry name" value="TETRASPANIN"/>
    <property type="match status" value="1"/>
</dbReference>
<feature type="transmembrane region" description="Helical" evidence="11">
    <location>
        <begin position="255"/>
        <end position="275"/>
    </location>
</feature>
<evidence type="ECO:0000256" key="6">
    <source>
        <dbReference type="ARBA" id="ARBA00023136"/>
    </source>
</evidence>
<dbReference type="SUPFAM" id="SSF48652">
    <property type="entry name" value="Tetraspanin"/>
    <property type="match status" value="1"/>
</dbReference>
<evidence type="ECO:0000256" key="1">
    <source>
        <dbReference type="ARBA" id="ARBA00004141"/>
    </source>
</evidence>
<dbReference type="GO" id="GO:0007155">
    <property type="term" value="P:cell adhesion"/>
    <property type="evidence" value="ECO:0007669"/>
    <property type="project" value="UniProtKB-KW"/>
</dbReference>
<keyword evidence="7" id="KW-1015">Disulfide bond</keyword>
<evidence type="ECO:0000256" key="4">
    <source>
        <dbReference type="ARBA" id="ARBA00022889"/>
    </source>
</evidence>
<dbReference type="Pfam" id="PF00335">
    <property type="entry name" value="Tetraspanin"/>
    <property type="match status" value="1"/>
</dbReference>
<evidence type="ECO:0000256" key="3">
    <source>
        <dbReference type="ARBA" id="ARBA00022692"/>
    </source>
</evidence>
<dbReference type="Gene3D" id="1.10.1450.10">
    <property type="entry name" value="Tetraspanin"/>
    <property type="match status" value="1"/>
</dbReference>
<evidence type="ECO:0000256" key="7">
    <source>
        <dbReference type="ARBA" id="ARBA00023157"/>
    </source>
</evidence>
<dbReference type="Proteomes" id="UP000261340">
    <property type="component" value="Unplaced"/>
</dbReference>
<accession>A0A3Q0RQV9</accession>
<comment type="subcellular location">
    <subcellularLocation>
        <location evidence="1">Membrane</location>
        <topology evidence="1">Multi-pass membrane protein</topology>
    </subcellularLocation>
</comment>
<evidence type="ECO:0000313" key="13">
    <source>
        <dbReference type="Proteomes" id="UP000261340"/>
    </source>
</evidence>
<reference evidence="12" key="1">
    <citation type="submission" date="2025-08" db="UniProtKB">
        <authorList>
            <consortium name="Ensembl"/>
        </authorList>
    </citation>
    <scope>IDENTIFICATION</scope>
</reference>
<dbReference type="GO" id="GO:0005886">
    <property type="term" value="C:plasma membrane"/>
    <property type="evidence" value="ECO:0007669"/>
    <property type="project" value="TreeGrafter"/>
</dbReference>
<keyword evidence="8" id="KW-0325">Glycoprotein</keyword>
<evidence type="ECO:0000256" key="5">
    <source>
        <dbReference type="ARBA" id="ARBA00022989"/>
    </source>
</evidence>
<dbReference type="FunFam" id="1.10.1450.10:FF:000002">
    <property type="entry name" value="Retinal outer segment membrane protein 1"/>
    <property type="match status" value="1"/>
</dbReference>
<comment type="similarity">
    <text evidence="2">Belongs to the PRPH2/ROM1 family.</text>
</comment>
<dbReference type="PANTHER" id="PTHR19282:SF202">
    <property type="entry name" value="PERIPHERIN-2"/>
    <property type="match status" value="1"/>
</dbReference>
<keyword evidence="13" id="KW-1185">Reference proteome</keyword>
<dbReference type="InterPro" id="IPR000830">
    <property type="entry name" value="Peripherin/rom-1"/>
</dbReference>
<keyword evidence="4" id="KW-0130">Cell adhesion</keyword>
<dbReference type="InterPro" id="IPR018499">
    <property type="entry name" value="Tetraspanin/Peripherin"/>
</dbReference>
<dbReference type="PROSITE" id="PS00930">
    <property type="entry name" value="RDS_ROM1"/>
    <property type="match status" value="1"/>
</dbReference>
<dbReference type="GeneTree" id="ENSGT00940000157303"/>
<dbReference type="CDD" id="cd03162">
    <property type="entry name" value="peripherin_like_LEL"/>
    <property type="match status" value="1"/>
</dbReference>
<keyword evidence="6 11" id="KW-0472">Membrane</keyword>
<feature type="transmembrane region" description="Helical" evidence="11">
    <location>
        <begin position="20"/>
        <end position="41"/>
    </location>
</feature>
<dbReference type="OMA" id="CCGFNAL"/>
<dbReference type="Ensembl" id="ENSACIT00000013102.1">
    <property type="protein sequence ID" value="ENSACIP00000012747.1"/>
    <property type="gene ID" value="ENSACIG00000009922.1"/>
</dbReference>
<keyword evidence="5 11" id="KW-1133">Transmembrane helix</keyword>
<evidence type="ECO:0000256" key="8">
    <source>
        <dbReference type="ARBA" id="ARBA00023180"/>
    </source>
</evidence>
<evidence type="ECO:0000256" key="10">
    <source>
        <dbReference type="ARBA" id="ARBA00043245"/>
    </source>
</evidence>
<evidence type="ECO:0000256" key="9">
    <source>
        <dbReference type="ARBA" id="ARBA00039173"/>
    </source>
</evidence>
<feature type="transmembrane region" description="Helical" evidence="11">
    <location>
        <begin position="101"/>
        <end position="130"/>
    </location>
</feature>
<name>A0A3Q0RQV9_AMPCI</name>
<evidence type="ECO:0000256" key="2">
    <source>
        <dbReference type="ARBA" id="ARBA00010674"/>
    </source>
</evidence>
<dbReference type="GO" id="GO:0007601">
    <property type="term" value="P:visual perception"/>
    <property type="evidence" value="ECO:0007669"/>
    <property type="project" value="InterPro"/>
</dbReference>
<dbReference type="AlphaFoldDB" id="A0A3Q0RQV9"/>
<dbReference type="InterPro" id="IPR018498">
    <property type="entry name" value="Peripherin/rom-1_CS"/>
</dbReference>
<keyword evidence="3 11" id="KW-0812">Transmembrane</keyword>
<protein>
    <recommendedName>
        <fullName evidence="9">Peripherin-2</fullName>
    </recommendedName>
    <alternativeName>
        <fullName evidence="10">Retinal degeneration slow protein</fullName>
    </alternativeName>
</protein>
<evidence type="ECO:0000313" key="12">
    <source>
        <dbReference type="Ensembl" id="ENSACIP00000012747.1"/>
    </source>
</evidence>
<evidence type="ECO:0000256" key="11">
    <source>
        <dbReference type="SAM" id="Phobius"/>
    </source>
</evidence>
<sequence length="347" mass="39657">MPFMPVKFNLQKRVKLAQGLWMLYWFSVIAGILIFSLGIFFKIELRKRSEMMDDNESHLVPNLLILAGMLACGFNAFGGKVCHDSLDPMKFSKWKPMLKTYLQLCCGFNILLVLVSLLCFLMQFSVYLTLAEGLSYAIRFYKDTDTPGRCFMKRTLDMTQIEFRCCGNNNFRDWFEVQWISNRYLDMSNDVVKDRVLSNVEGKYLMDSVPFSCCNPGSPRPCIQHHLTNNSAHYDYDHRTEELNIWTRGCREALFSYYSSLMSSIGVLVLFTIVLESVDMAGLKYLSTALETMSEPENPECESEGWLLEKGVKETFSDLLTKLKTLGRTNQVEGGDAPETPAAFASI</sequence>
<proteinExistence type="inferred from homology"/>
<organism evidence="12 13">
    <name type="scientific">Amphilophus citrinellus</name>
    <name type="common">Midas cichlid</name>
    <name type="synonym">Cichlasoma citrinellum</name>
    <dbReference type="NCBI Taxonomy" id="61819"/>
    <lineage>
        <taxon>Eukaryota</taxon>
        <taxon>Metazoa</taxon>
        <taxon>Chordata</taxon>
        <taxon>Craniata</taxon>
        <taxon>Vertebrata</taxon>
        <taxon>Euteleostomi</taxon>
        <taxon>Actinopterygii</taxon>
        <taxon>Neopterygii</taxon>
        <taxon>Teleostei</taxon>
        <taxon>Neoteleostei</taxon>
        <taxon>Acanthomorphata</taxon>
        <taxon>Ovalentaria</taxon>
        <taxon>Cichlomorphae</taxon>
        <taxon>Cichliformes</taxon>
        <taxon>Cichlidae</taxon>
        <taxon>New World cichlids</taxon>
        <taxon>Cichlasomatinae</taxon>
        <taxon>Heroini</taxon>
        <taxon>Amphilophus</taxon>
    </lineage>
</organism>
<reference evidence="12" key="2">
    <citation type="submission" date="2025-09" db="UniProtKB">
        <authorList>
            <consortium name="Ensembl"/>
        </authorList>
    </citation>
    <scope>IDENTIFICATION</scope>
</reference>
<feature type="transmembrane region" description="Helical" evidence="11">
    <location>
        <begin position="62"/>
        <end position="81"/>
    </location>
</feature>
<dbReference type="PRINTS" id="PR00218">
    <property type="entry name" value="PERIPHERNRDS"/>
</dbReference>
<dbReference type="InterPro" id="IPR008952">
    <property type="entry name" value="Tetraspanin_EC2_sf"/>
</dbReference>
<dbReference type="STRING" id="61819.ENSACIP00000012747"/>